<keyword evidence="3" id="KW-0378">Hydrolase</keyword>
<keyword evidence="1" id="KW-0645">Protease</keyword>
<organism evidence="7 8">
    <name type="scientific">Novosphingobium guangzhouense</name>
    <dbReference type="NCBI Taxonomy" id="1850347"/>
    <lineage>
        <taxon>Bacteria</taxon>
        <taxon>Pseudomonadati</taxon>
        <taxon>Pseudomonadota</taxon>
        <taxon>Alphaproteobacteria</taxon>
        <taxon>Sphingomonadales</taxon>
        <taxon>Sphingomonadaceae</taxon>
        <taxon>Novosphingobium</taxon>
    </lineage>
</organism>
<feature type="domain" description="MPN" evidence="6">
    <location>
        <begin position="35"/>
        <end position="157"/>
    </location>
</feature>
<dbReference type="GO" id="GO:0008237">
    <property type="term" value="F:metallopeptidase activity"/>
    <property type="evidence" value="ECO:0007669"/>
    <property type="project" value="UniProtKB-KW"/>
</dbReference>
<reference evidence="7 8" key="1">
    <citation type="submission" date="2016-05" db="EMBL/GenBank/DDBJ databases">
        <title>Complete genome sequence of Novosphingobium guangzhouense SA925(T).</title>
        <authorList>
            <person name="Sha S."/>
        </authorList>
    </citation>
    <scope>NUCLEOTIDE SEQUENCE [LARGE SCALE GENOMIC DNA]</scope>
    <source>
        <strain evidence="7 8">SA925</strain>
    </source>
</reference>
<dbReference type="PANTHER" id="PTHR30471:SF3">
    <property type="entry name" value="UPF0758 PROTEIN YEES-RELATED"/>
    <property type="match status" value="1"/>
</dbReference>
<dbReference type="PROSITE" id="PS50249">
    <property type="entry name" value="MPN"/>
    <property type="match status" value="1"/>
</dbReference>
<protein>
    <submittedName>
        <fullName evidence="7">DNA repair protein RadC</fullName>
    </submittedName>
</protein>
<dbReference type="OrthoDB" id="152963at2"/>
<accession>A0A2K2G2Z0</accession>
<evidence type="ECO:0000313" key="8">
    <source>
        <dbReference type="Proteomes" id="UP000236327"/>
    </source>
</evidence>
<sequence>MGESGVRYASLVDMIIAARRLAEAASREAMLGLPLDTGATEFRRYLVDRLGRRREECVLVVYLNGERVYIAEDFYAGGKRAECLIPLRRTIRRAFDLDARRIVLAHNHPSGAALPSSDDITATTRFRQVCEPLEIRLDDHCIVTSNAVASMKMMGIF</sequence>
<keyword evidence="2" id="KW-0479">Metal-binding</keyword>
<name>A0A2K2G2Z0_9SPHN</name>
<keyword evidence="4" id="KW-0862">Zinc</keyword>
<dbReference type="InterPro" id="IPR001405">
    <property type="entry name" value="UPF0758"/>
</dbReference>
<keyword evidence="5" id="KW-0482">Metalloprotease</keyword>
<dbReference type="InterPro" id="IPR025657">
    <property type="entry name" value="RadC_JAB"/>
</dbReference>
<dbReference type="SUPFAM" id="SSF102712">
    <property type="entry name" value="JAB1/MPN domain"/>
    <property type="match status" value="1"/>
</dbReference>
<evidence type="ECO:0000256" key="5">
    <source>
        <dbReference type="ARBA" id="ARBA00023049"/>
    </source>
</evidence>
<dbReference type="EMBL" id="LYMM01000027">
    <property type="protein sequence ID" value="PNU05358.1"/>
    <property type="molecule type" value="Genomic_DNA"/>
</dbReference>
<evidence type="ECO:0000256" key="4">
    <source>
        <dbReference type="ARBA" id="ARBA00022833"/>
    </source>
</evidence>
<evidence type="ECO:0000259" key="6">
    <source>
        <dbReference type="PROSITE" id="PS50249"/>
    </source>
</evidence>
<evidence type="ECO:0000256" key="2">
    <source>
        <dbReference type="ARBA" id="ARBA00022723"/>
    </source>
</evidence>
<keyword evidence="8" id="KW-1185">Reference proteome</keyword>
<evidence type="ECO:0000256" key="1">
    <source>
        <dbReference type="ARBA" id="ARBA00022670"/>
    </source>
</evidence>
<dbReference type="InterPro" id="IPR020891">
    <property type="entry name" value="UPF0758_CS"/>
</dbReference>
<dbReference type="InterPro" id="IPR037518">
    <property type="entry name" value="MPN"/>
</dbReference>
<dbReference type="PROSITE" id="PS01302">
    <property type="entry name" value="UPF0758"/>
    <property type="match status" value="1"/>
</dbReference>
<comment type="caution">
    <text evidence="7">The sequence shown here is derived from an EMBL/GenBank/DDBJ whole genome shotgun (WGS) entry which is preliminary data.</text>
</comment>
<gene>
    <name evidence="7" type="ORF">A8V01_17360</name>
</gene>
<dbReference type="Pfam" id="PF04002">
    <property type="entry name" value="RadC"/>
    <property type="match status" value="1"/>
</dbReference>
<evidence type="ECO:0000256" key="3">
    <source>
        <dbReference type="ARBA" id="ARBA00022801"/>
    </source>
</evidence>
<evidence type="ECO:0000313" key="7">
    <source>
        <dbReference type="EMBL" id="PNU05358.1"/>
    </source>
</evidence>
<dbReference type="AlphaFoldDB" id="A0A2K2G2Z0"/>
<dbReference type="Proteomes" id="UP000236327">
    <property type="component" value="Unassembled WGS sequence"/>
</dbReference>
<dbReference type="Gene3D" id="3.40.140.10">
    <property type="entry name" value="Cytidine Deaminase, domain 2"/>
    <property type="match status" value="1"/>
</dbReference>
<proteinExistence type="predicted"/>
<dbReference type="GO" id="GO:0006508">
    <property type="term" value="P:proteolysis"/>
    <property type="evidence" value="ECO:0007669"/>
    <property type="project" value="UniProtKB-KW"/>
</dbReference>
<dbReference type="GO" id="GO:0046872">
    <property type="term" value="F:metal ion binding"/>
    <property type="evidence" value="ECO:0007669"/>
    <property type="project" value="UniProtKB-KW"/>
</dbReference>
<dbReference type="PANTHER" id="PTHR30471">
    <property type="entry name" value="DNA REPAIR PROTEIN RADC"/>
    <property type="match status" value="1"/>
</dbReference>